<gene>
    <name evidence="2" type="ORF">NYPRO_LOCUS11526</name>
</gene>
<dbReference type="AlphaFoldDB" id="A0A811YQ27"/>
<evidence type="ECO:0000313" key="3">
    <source>
        <dbReference type="Proteomes" id="UP000645828"/>
    </source>
</evidence>
<evidence type="ECO:0000313" key="2">
    <source>
        <dbReference type="EMBL" id="CAD7678728.1"/>
    </source>
</evidence>
<feature type="compositionally biased region" description="Polar residues" evidence="1">
    <location>
        <begin position="145"/>
        <end position="154"/>
    </location>
</feature>
<name>A0A811YQ27_NYCPR</name>
<feature type="region of interest" description="Disordered" evidence="1">
    <location>
        <begin position="304"/>
        <end position="358"/>
    </location>
</feature>
<dbReference type="EMBL" id="CAJHUB010000681">
    <property type="protein sequence ID" value="CAD7678728.1"/>
    <property type="molecule type" value="Genomic_DNA"/>
</dbReference>
<accession>A0A811YQ27</accession>
<protein>
    <submittedName>
        <fullName evidence="2">(raccoon dog) hypothetical protein</fullName>
    </submittedName>
</protein>
<comment type="caution">
    <text evidence="2">The sequence shown here is derived from an EMBL/GenBank/DDBJ whole genome shotgun (WGS) entry which is preliminary data.</text>
</comment>
<reference evidence="2" key="1">
    <citation type="submission" date="2020-12" db="EMBL/GenBank/DDBJ databases">
        <authorList>
            <consortium name="Molecular Ecology Group"/>
        </authorList>
    </citation>
    <scope>NUCLEOTIDE SEQUENCE</scope>
    <source>
        <strain evidence="2">TBG_1078</strain>
    </source>
</reference>
<feature type="region of interest" description="Disordered" evidence="1">
    <location>
        <begin position="55"/>
        <end position="278"/>
    </location>
</feature>
<keyword evidence="3" id="KW-1185">Reference proteome</keyword>
<sequence>MAYTILKVHRKRLLKLPLEGLREFLQDSLAQAWALEDEVVLRHLRASMTQFRRMRCDLPPTPSLEDPRGPQRGAQPAGDTDPVGLFPAGPEEFPTRPLGLEQVSLVPGPLLPSPASETPPRVEEQASYWAQPPSLSRLDPLPARPSSNFPSMQQDGAGRRPPDIGLKTKNGVSFPSAPTWATPETLRQTRPWSIPGTPITGSPQPPRDDAVGPRIPFLPRGHCSSCPSLGSDGHSQGRARVALSPLPRGPAQTRDPLPSASTGQLDARRPRGQSVTVSAGAQRLWPAVTMPCLVLLSLPEGGTPRTGHQPLTQRDLGWPGPRLCGGRGDSSPPPRPSTKTNGIQPPQGPGQAWVLAPG</sequence>
<proteinExistence type="predicted"/>
<organism evidence="2 3">
    <name type="scientific">Nyctereutes procyonoides</name>
    <name type="common">Raccoon dog</name>
    <name type="synonym">Canis procyonoides</name>
    <dbReference type="NCBI Taxonomy" id="34880"/>
    <lineage>
        <taxon>Eukaryota</taxon>
        <taxon>Metazoa</taxon>
        <taxon>Chordata</taxon>
        <taxon>Craniata</taxon>
        <taxon>Vertebrata</taxon>
        <taxon>Euteleostomi</taxon>
        <taxon>Mammalia</taxon>
        <taxon>Eutheria</taxon>
        <taxon>Laurasiatheria</taxon>
        <taxon>Carnivora</taxon>
        <taxon>Caniformia</taxon>
        <taxon>Canidae</taxon>
        <taxon>Nyctereutes</taxon>
    </lineage>
</organism>
<evidence type="ECO:0000256" key="1">
    <source>
        <dbReference type="SAM" id="MobiDB-lite"/>
    </source>
</evidence>
<dbReference type="Proteomes" id="UP000645828">
    <property type="component" value="Unassembled WGS sequence"/>
</dbReference>